<dbReference type="UniPathway" id="UPA00544"/>
<dbReference type="UniPathway" id="UPA00343"/>
<comment type="miscellaneous">
    <text evidence="3">A lyase-type mechanism (elimination/hydration) is suggested for the cleavage of the lactyl ether bond of MurNAc 6-phosphate, with the formation of an alpha,beta-unsaturated aldehyde intermediate with (E)-stereochemistry, followed by the syn addition of water to give product.</text>
</comment>
<dbReference type="OrthoDB" id="9813395at2"/>
<name>A0A1N7S9Q9_9BURK</name>
<dbReference type="NCBIfam" id="NF003915">
    <property type="entry name" value="PRK05441.1"/>
    <property type="match status" value="1"/>
</dbReference>
<keyword evidence="1 3" id="KW-0456">Lyase</keyword>
<accession>A0A1N7S9Q9</accession>
<evidence type="ECO:0000313" key="6">
    <source>
        <dbReference type="Proteomes" id="UP000195569"/>
    </source>
</evidence>
<keyword evidence="6" id="KW-1185">Reference proteome</keyword>
<dbReference type="AlphaFoldDB" id="A0A1N7S9Q9"/>
<reference evidence="5" key="1">
    <citation type="submission" date="2016-12" db="EMBL/GenBank/DDBJ databases">
        <authorList>
            <person name="Moulin L."/>
        </authorList>
    </citation>
    <scope>NUCLEOTIDE SEQUENCE [LARGE SCALE GENOMIC DNA]</scope>
    <source>
        <strain evidence="5">STM 7183</strain>
    </source>
</reference>
<dbReference type="RefSeq" id="WP_087736080.1">
    <property type="nucleotide sequence ID" value="NZ_CYGY02000038.1"/>
</dbReference>
<proteinExistence type="inferred from homology"/>
<feature type="domain" description="SIS" evidence="4">
    <location>
        <begin position="52"/>
        <end position="215"/>
    </location>
</feature>
<dbReference type="PROSITE" id="PS01272">
    <property type="entry name" value="GCKR"/>
    <property type="match status" value="1"/>
</dbReference>
<evidence type="ECO:0000256" key="1">
    <source>
        <dbReference type="ARBA" id="ARBA00023239"/>
    </source>
</evidence>
<dbReference type="Proteomes" id="UP000195569">
    <property type="component" value="Unassembled WGS sequence"/>
</dbReference>
<comment type="pathway">
    <text evidence="3">Amino-sugar metabolism; 1,6-anhydro-N-acetylmuramate degradation.</text>
</comment>
<protein>
    <recommendedName>
        <fullName evidence="3">N-acetylmuramic acid 6-phosphate etherase</fullName>
        <shortName evidence="3">MurNAc-6-P etherase</shortName>
        <ecNumber evidence="3">4.2.1.126</ecNumber>
    </recommendedName>
    <alternativeName>
        <fullName evidence="3">N-acetylmuramic acid 6-phosphate hydrolase</fullName>
    </alternativeName>
    <alternativeName>
        <fullName evidence="3">N-acetylmuramic acid 6-phosphate lyase</fullName>
    </alternativeName>
</protein>
<dbReference type="GO" id="GO:0046348">
    <property type="term" value="P:amino sugar catabolic process"/>
    <property type="evidence" value="ECO:0007669"/>
    <property type="project" value="InterPro"/>
</dbReference>
<comment type="catalytic activity">
    <reaction evidence="3">
        <text>N-acetyl-D-muramate 6-phosphate + H2O = N-acetyl-D-glucosamine 6-phosphate + (R)-lactate</text>
        <dbReference type="Rhea" id="RHEA:26410"/>
        <dbReference type="ChEBI" id="CHEBI:15377"/>
        <dbReference type="ChEBI" id="CHEBI:16004"/>
        <dbReference type="ChEBI" id="CHEBI:57513"/>
        <dbReference type="ChEBI" id="CHEBI:58722"/>
        <dbReference type="EC" id="4.2.1.126"/>
    </reaction>
</comment>
<dbReference type="SUPFAM" id="SSF53697">
    <property type="entry name" value="SIS domain"/>
    <property type="match status" value="1"/>
</dbReference>
<dbReference type="GO" id="GO:0097367">
    <property type="term" value="F:carbohydrate derivative binding"/>
    <property type="evidence" value="ECO:0007669"/>
    <property type="project" value="InterPro"/>
</dbReference>
<dbReference type="PANTHER" id="PTHR10088">
    <property type="entry name" value="GLUCOKINASE REGULATORY PROTEIN"/>
    <property type="match status" value="1"/>
</dbReference>
<dbReference type="GO" id="GO:0016835">
    <property type="term" value="F:carbon-oxygen lyase activity"/>
    <property type="evidence" value="ECO:0007669"/>
    <property type="project" value="UniProtKB-UniRule"/>
</dbReference>
<dbReference type="InterPro" id="IPR005486">
    <property type="entry name" value="Glucokinase_regulatory_CS"/>
</dbReference>
<evidence type="ECO:0000259" key="4">
    <source>
        <dbReference type="PROSITE" id="PS51464"/>
    </source>
</evidence>
<dbReference type="Pfam" id="PF20741">
    <property type="entry name" value="GKRP-like_C"/>
    <property type="match status" value="1"/>
</dbReference>
<dbReference type="GO" id="GO:0097175">
    <property type="term" value="P:1,6-anhydro-N-acetyl-beta-muramic acid catabolic process"/>
    <property type="evidence" value="ECO:0007669"/>
    <property type="project" value="UniProtKB-UniRule"/>
</dbReference>
<dbReference type="InterPro" id="IPR040190">
    <property type="entry name" value="MURQ/GCKR"/>
</dbReference>
<feature type="active site" description="Proton donor" evidence="3">
    <location>
        <position position="80"/>
    </location>
</feature>
<dbReference type="EC" id="4.2.1.126" evidence="3"/>
<feature type="active site" evidence="3">
    <location>
        <position position="111"/>
    </location>
</feature>
<organism evidence="5 6">
    <name type="scientific">Paraburkholderia piptadeniae</name>
    <dbReference type="NCBI Taxonomy" id="1701573"/>
    <lineage>
        <taxon>Bacteria</taxon>
        <taxon>Pseudomonadati</taxon>
        <taxon>Pseudomonadota</taxon>
        <taxon>Betaproteobacteria</taxon>
        <taxon>Burkholderiales</taxon>
        <taxon>Burkholderiaceae</taxon>
        <taxon>Paraburkholderia</taxon>
    </lineage>
</organism>
<dbReference type="HAMAP" id="MF_00068">
    <property type="entry name" value="MurQ"/>
    <property type="match status" value="1"/>
</dbReference>
<sequence length="294" mass="30405">MQNSTEIPHPQHPDLDLYPVDRLVEVLVEDQLNAAQAVWAARAQLAEAVRQAIPRIAAGGRLIYVGAGTSGRLGLLDAVELYPTFSWPRARAIALVAGGADALTDGVEGAEDDGQQGEVDLLAVRPVANDVVLAIAASGCTPYVLGALRAACASGSLTIGLANNPNAPVLAAAQISIALVTGPEIISGSTRLKAGTAQKIALNSFSSALMVGLKKVYGNLMVDLRPVNAKLVQRAISLTMHATGMSEEMARSTLVSCGYQVKVAIVALKCDIGADEARARLAVAGGNVRQALRG</sequence>
<evidence type="ECO:0000256" key="2">
    <source>
        <dbReference type="ARBA" id="ARBA00023277"/>
    </source>
</evidence>
<dbReference type="InterPro" id="IPR001347">
    <property type="entry name" value="SIS_dom"/>
</dbReference>
<dbReference type="Gene3D" id="3.40.50.10490">
    <property type="entry name" value="Glucose-6-phosphate isomerase like protein, domain 1"/>
    <property type="match status" value="1"/>
</dbReference>
<evidence type="ECO:0000256" key="3">
    <source>
        <dbReference type="HAMAP-Rule" id="MF_00068"/>
    </source>
</evidence>
<gene>
    <name evidence="3 5" type="primary">murQ</name>
    <name evidence="5" type="ORF">BN2476_380021</name>
</gene>
<comment type="pathway">
    <text evidence="3">Amino-sugar metabolism; N-acetylmuramate degradation.</text>
</comment>
<dbReference type="PANTHER" id="PTHR10088:SF4">
    <property type="entry name" value="GLUCOKINASE REGULATORY PROTEIN"/>
    <property type="match status" value="1"/>
</dbReference>
<dbReference type="PROSITE" id="PS51464">
    <property type="entry name" value="SIS"/>
    <property type="match status" value="1"/>
</dbReference>
<dbReference type="InterPro" id="IPR005488">
    <property type="entry name" value="Etherase_MurQ"/>
</dbReference>
<dbReference type="NCBIfam" id="NF009222">
    <property type="entry name" value="PRK12570.1"/>
    <property type="match status" value="1"/>
</dbReference>
<comment type="subunit">
    <text evidence="3">Homodimer.</text>
</comment>
<dbReference type="UniPathway" id="UPA00342"/>
<dbReference type="Gene3D" id="1.10.8.1080">
    <property type="match status" value="1"/>
</dbReference>
<dbReference type="InterPro" id="IPR046348">
    <property type="entry name" value="SIS_dom_sf"/>
</dbReference>
<dbReference type="GO" id="GO:0009254">
    <property type="term" value="P:peptidoglycan turnover"/>
    <property type="evidence" value="ECO:0007669"/>
    <property type="project" value="UniProtKB-UniRule"/>
</dbReference>
<comment type="similarity">
    <text evidence="3">Belongs to the GCKR-like family. MurNAc-6-P etherase subfamily.</text>
</comment>
<keyword evidence="2 3" id="KW-0119">Carbohydrate metabolism</keyword>
<comment type="pathway">
    <text evidence="3">Cell wall biogenesis; peptidoglycan recycling.</text>
</comment>
<dbReference type="GO" id="GO:0016803">
    <property type="term" value="F:ether hydrolase activity"/>
    <property type="evidence" value="ECO:0007669"/>
    <property type="project" value="TreeGrafter"/>
</dbReference>
<comment type="function">
    <text evidence="3">Specifically catalyzes the cleavage of the D-lactyl ether substituent of MurNAc 6-phosphate, producing GlcNAc 6-phosphate and D-lactate. Together with AnmK, is also required for the utilization of anhydro-N-acetylmuramic acid (anhMurNAc) either imported from the medium or derived from its own cell wall murein, and thus plays a role in cell wall recycling.</text>
</comment>
<dbReference type="Pfam" id="PF22645">
    <property type="entry name" value="GKRP_SIS_N"/>
    <property type="match status" value="1"/>
</dbReference>
<dbReference type="GO" id="GO:0097173">
    <property type="term" value="P:N-acetylmuramic acid catabolic process"/>
    <property type="evidence" value="ECO:0007669"/>
    <property type="project" value="UniProtKB-UniPathway"/>
</dbReference>
<comment type="caution">
    <text evidence="5">The sequence shown here is derived from an EMBL/GenBank/DDBJ whole genome shotgun (WGS) entry which is preliminary data.</text>
</comment>
<evidence type="ECO:0000313" key="5">
    <source>
        <dbReference type="EMBL" id="SIT44092.1"/>
    </source>
</evidence>
<dbReference type="CDD" id="cd05007">
    <property type="entry name" value="SIS_Etherase"/>
    <property type="match status" value="1"/>
</dbReference>
<dbReference type="EMBL" id="CYGY02000038">
    <property type="protein sequence ID" value="SIT44092.1"/>
    <property type="molecule type" value="Genomic_DNA"/>
</dbReference>